<dbReference type="AlphaFoldDB" id="A0AAN9XL05"/>
<protein>
    <submittedName>
        <fullName evidence="1">Uncharacterized protein</fullName>
    </submittedName>
</protein>
<gene>
    <name evidence="1" type="ORF">VNO78_17026</name>
</gene>
<organism evidence="1 2">
    <name type="scientific">Psophocarpus tetragonolobus</name>
    <name type="common">Winged bean</name>
    <name type="synonym">Dolichos tetragonolobus</name>
    <dbReference type="NCBI Taxonomy" id="3891"/>
    <lineage>
        <taxon>Eukaryota</taxon>
        <taxon>Viridiplantae</taxon>
        <taxon>Streptophyta</taxon>
        <taxon>Embryophyta</taxon>
        <taxon>Tracheophyta</taxon>
        <taxon>Spermatophyta</taxon>
        <taxon>Magnoliopsida</taxon>
        <taxon>eudicotyledons</taxon>
        <taxon>Gunneridae</taxon>
        <taxon>Pentapetalae</taxon>
        <taxon>rosids</taxon>
        <taxon>fabids</taxon>
        <taxon>Fabales</taxon>
        <taxon>Fabaceae</taxon>
        <taxon>Papilionoideae</taxon>
        <taxon>50 kb inversion clade</taxon>
        <taxon>NPAAA clade</taxon>
        <taxon>indigoferoid/millettioid clade</taxon>
        <taxon>Phaseoleae</taxon>
        <taxon>Psophocarpus</taxon>
    </lineage>
</organism>
<sequence length="104" mass="11645">MPSQSQEPTPPTKSSLEPFVMGICKKRFQFFALLPYPSLLSTFTSVFSSTADFFPSNLHFCLQNHNLHFKMNEELCQVQTLAPTSTATQLFNSLSQSSSSLEMS</sequence>
<evidence type="ECO:0000313" key="2">
    <source>
        <dbReference type="Proteomes" id="UP001386955"/>
    </source>
</evidence>
<comment type="caution">
    <text evidence="1">The sequence shown here is derived from an EMBL/GenBank/DDBJ whole genome shotgun (WGS) entry which is preliminary data.</text>
</comment>
<dbReference type="Proteomes" id="UP001386955">
    <property type="component" value="Unassembled WGS sequence"/>
</dbReference>
<dbReference type="EMBL" id="JAYMYS010000004">
    <property type="protein sequence ID" value="KAK7396194.1"/>
    <property type="molecule type" value="Genomic_DNA"/>
</dbReference>
<keyword evidence="2" id="KW-1185">Reference proteome</keyword>
<proteinExistence type="predicted"/>
<reference evidence="1 2" key="1">
    <citation type="submission" date="2024-01" db="EMBL/GenBank/DDBJ databases">
        <title>The genomes of 5 underutilized Papilionoideae crops provide insights into root nodulation and disease resistanc.</title>
        <authorList>
            <person name="Jiang F."/>
        </authorList>
    </citation>
    <scope>NUCLEOTIDE SEQUENCE [LARGE SCALE GENOMIC DNA]</scope>
    <source>
        <strain evidence="1">DUOXIRENSHENG_FW03</strain>
        <tissue evidence="1">Leaves</tissue>
    </source>
</reference>
<name>A0AAN9XL05_PSOTE</name>
<evidence type="ECO:0000313" key="1">
    <source>
        <dbReference type="EMBL" id="KAK7396194.1"/>
    </source>
</evidence>
<accession>A0AAN9XL05</accession>